<evidence type="ECO:0000313" key="2">
    <source>
        <dbReference type="EMBL" id="MFB9095119.1"/>
    </source>
</evidence>
<dbReference type="InterPro" id="IPR025665">
    <property type="entry name" value="Beta-barrel_OMP_2"/>
</dbReference>
<reference evidence="2 3" key="1">
    <citation type="submission" date="2024-09" db="EMBL/GenBank/DDBJ databases">
        <authorList>
            <person name="Sun Q."/>
            <person name="Mori K."/>
        </authorList>
    </citation>
    <scope>NUCLEOTIDE SEQUENCE [LARGE SCALE GENOMIC DNA]</scope>
    <source>
        <strain evidence="2 3">CECT 7955</strain>
    </source>
</reference>
<keyword evidence="3" id="KW-1185">Reference proteome</keyword>
<gene>
    <name evidence="2" type="ORF">ACFFVF_01205</name>
</gene>
<evidence type="ECO:0000313" key="3">
    <source>
        <dbReference type="Proteomes" id="UP001589607"/>
    </source>
</evidence>
<dbReference type="RefSeq" id="WP_236453523.1">
    <property type="nucleotide sequence ID" value="NZ_CBCSGE010000032.1"/>
</dbReference>
<dbReference type="Proteomes" id="UP001589607">
    <property type="component" value="Unassembled WGS sequence"/>
</dbReference>
<sequence length="180" mass="19641">MKKVVFILLLSVITMNSFYAQTLKIGIKGGLNYANLTDTSIKTDAITSYHAGLIGEISLSDSFALQPELLYSTQGASYKNAIGEFKNELGYISIPLLAKINLNKSISLEMGPQASFLLSKKDEFNLNDYNSFDFSVNGGLGLKLTKSLFIQARYNLGLSEISKNADAKNSVFQLSAGILF</sequence>
<dbReference type="Pfam" id="PF13568">
    <property type="entry name" value="OMP_b-brl_2"/>
    <property type="match status" value="1"/>
</dbReference>
<proteinExistence type="predicted"/>
<feature type="domain" description="Outer membrane protein beta-barrel" evidence="1">
    <location>
        <begin position="20"/>
        <end position="161"/>
    </location>
</feature>
<comment type="caution">
    <text evidence="2">The sequence shown here is derived from an EMBL/GenBank/DDBJ whole genome shotgun (WGS) entry which is preliminary data.</text>
</comment>
<dbReference type="EMBL" id="JBHMEY010000002">
    <property type="protein sequence ID" value="MFB9095119.1"/>
    <property type="molecule type" value="Genomic_DNA"/>
</dbReference>
<protein>
    <submittedName>
        <fullName evidence="2">Porin family protein</fullName>
    </submittedName>
</protein>
<name>A0ABV5GIB4_9FLAO</name>
<evidence type="ECO:0000259" key="1">
    <source>
        <dbReference type="Pfam" id="PF13568"/>
    </source>
</evidence>
<accession>A0ABV5GIB4</accession>
<organism evidence="2 3">
    <name type="scientific">Flavobacterium jumunjinense</name>
    <dbReference type="NCBI Taxonomy" id="998845"/>
    <lineage>
        <taxon>Bacteria</taxon>
        <taxon>Pseudomonadati</taxon>
        <taxon>Bacteroidota</taxon>
        <taxon>Flavobacteriia</taxon>
        <taxon>Flavobacteriales</taxon>
        <taxon>Flavobacteriaceae</taxon>
        <taxon>Flavobacterium</taxon>
    </lineage>
</organism>